<keyword evidence="2" id="KW-0677">Repeat</keyword>
<comment type="subcellular location">
    <subcellularLocation>
        <location evidence="1">Nucleus</location>
    </subcellularLocation>
</comment>
<evidence type="ECO:0000256" key="4">
    <source>
        <dbReference type="ARBA" id="ARBA00023242"/>
    </source>
</evidence>
<gene>
    <name evidence="9" type="ORF">MELIAE_LOCUS10065</name>
</gene>
<evidence type="ECO:0000259" key="8">
    <source>
        <dbReference type="PROSITE" id="PS50102"/>
    </source>
</evidence>
<dbReference type="PANTHER" id="PTHR48039">
    <property type="entry name" value="RNA-BINDING MOTIF PROTEIN 14B"/>
    <property type="match status" value="1"/>
</dbReference>
<dbReference type="InterPro" id="IPR000504">
    <property type="entry name" value="RRM_dom"/>
</dbReference>
<reference evidence="9" key="1">
    <citation type="submission" date="2021-12" db="EMBL/GenBank/DDBJ databases">
        <authorList>
            <person name="King R."/>
        </authorList>
    </citation>
    <scope>NUCLEOTIDE SEQUENCE</scope>
</reference>
<evidence type="ECO:0000256" key="3">
    <source>
        <dbReference type="ARBA" id="ARBA00022884"/>
    </source>
</evidence>
<keyword evidence="6" id="KW-0175">Coiled coil</keyword>
<keyword evidence="4" id="KW-0539">Nucleus</keyword>
<dbReference type="InterPro" id="IPR051945">
    <property type="entry name" value="RRM_MRD1_RNA_proc_ribogen"/>
</dbReference>
<feature type="coiled-coil region" evidence="6">
    <location>
        <begin position="122"/>
        <end position="149"/>
    </location>
</feature>
<feature type="region of interest" description="Disordered" evidence="7">
    <location>
        <begin position="1"/>
        <end position="28"/>
    </location>
</feature>
<evidence type="ECO:0000256" key="6">
    <source>
        <dbReference type="SAM" id="Coils"/>
    </source>
</evidence>
<keyword evidence="10" id="KW-1185">Reference proteome</keyword>
<proteinExistence type="predicted"/>
<dbReference type="PROSITE" id="PS50102">
    <property type="entry name" value="RRM"/>
    <property type="match status" value="3"/>
</dbReference>
<evidence type="ECO:0000256" key="2">
    <source>
        <dbReference type="ARBA" id="ARBA00022737"/>
    </source>
</evidence>
<dbReference type="SUPFAM" id="SSF54928">
    <property type="entry name" value="RNA-binding domain, RBD"/>
    <property type="match status" value="2"/>
</dbReference>
<dbReference type="AlphaFoldDB" id="A0A9P0FK15"/>
<dbReference type="InterPro" id="IPR035979">
    <property type="entry name" value="RBD_domain_sf"/>
</dbReference>
<dbReference type="GO" id="GO:0003729">
    <property type="term" value="F:mRNA binding"/>
    <property type="evidence" value="ECO:0007669"/>
    <property type="project" value="TreeGrafter"/>
</dbReference>
<dbReference type="SMART" id="SM00360">
    <property type="entry name" value="RRM"/>
    <property type="match status" value="3"/>
</dbReference>
<protein>
    <recommendedName>
        <fullName evidence="8">RRM domain-containing protein</fullName>
    </recommendedName>
</protein>
<feature type="domain" description="RRM" evidence="8">
    <location>
        <begin position="348"/>
        <end position="456"/>
    </location>
</feature>
<evidence type="ECO:0000256" key="7">
    <source>
        <dbReference type="SAM" id="MobiDB-lite"/>
    </source>
</evidence>
<feature type="compositionally biased region" description="Acidic residues" evidence="7">
    <location>
        <begin position="157"/>
        <end position="184"/>
    </location>
</feature>
<evidence type="ECO:0000256" key="1">
    <source>
        <dbReference type="ARBA" id="ARBA00004123"/>
    </source>
</evidence>
<accession>A0A9P0FK15</accession>
<feature type="compositionally biased region" description="Basic and acidic residues" evidence="7">
    <location>
        <begin position="279"/>
        <end position="297"/>
    </location>
</feature>
<dbReference type="Proteomes" id="UP001154078">
    <property type="component" value="Chromosome 7"/>
</dbReference>
<evidence type="ECO:0000313" key="9">
    <source>
        <dbReference type="EMBL" id="CAH0560297.1"/>
    </source>
</evidence>
<dbReference type="CDD" id="cd12416">
    <property type="entry name" value="RRM4_RBM28_like"/>
    <property type="match status" value="1"/>
</dbReference>
<feature type="compositionally biased region" description="Basic and acidic residues" evidence="7">
    <location>
        <begin position="531"/>
        <end position="541"/>
    </location>
</feature>
<dbReference type="InterPro" id="IPR012677">
    <property type="entry name" value="Nucleotide-bd_a/b_plait_sf"/>
</dbReference>
<evidence type="ECO:0000313" key="10">
    <source>
        <dbReference type="Proteomes" id="UP001154078"/>
    </source>
</evidence>
<dbReference type="EMBL" id="OV121138">
    <property type="protein sequence ID" value="CAH0560297.1"/>
    <property type="molecule type" value="Genomic_DNA"/>
</dbReference>
<feature type="region of interest" description="Disordered" evidence="7">
    <location>
        <begin position="277"/>
        <end position="297"/>
    </location>
</feature>
<dbReference type="PANTHER" id="PTHR48039:SF5">
    <property type="entry name" value="RNA-BINDING PROTEIN 28"/>
    <property type="match status" value="1"/>
</dbReference>
<feature type="region of interest" description="Disordered" evidence="7">
    <location>
        <begin position="449"/>
        <end position="476"/>
    </location>
</feature>
<dbReference type="Gene3D" id="3.30.70.330">
    <property type="match status" value="3"/>
</dbReference>
<feature type="domain" description="RRM" evidence="8">
    <location>
        <begin position="199"/>
        <end position="277"/>
    </location>
</feature>
<organism evidence="9 10">
    <name type="scientific">Brassicogethes aeneus</name>
    <name type="common">Rape pollen beetle</name>
    <name type="synonym">Meligethes aeneus</name>
    <dbReference type="NCBI Taxonomy" id="1431903"/>
    <lineage>
        <taxon>Eukaryota</taxon>
        <taxon>Metazoa</taxon>
        <taxon>Ecdysozoa</taxon>
        <taxon>Arthropoda</taxon>
        <taxon>Hexapoda</taxon>
        <taxon>Insecta</taxon>
        <taxon>Pterygota</taxon>
        <taxon>Neoptera</taxon>
        <taxon>Endopterygota</taxon>
        <taxon>Coleoptera</taxon>
        <taxon>Polyphaga</taxon>
        <taxon>Cucujiformia</taxon>
        <taxon>Nitidulidae</taxon>
        <taxon>Meligethinae</taxon>
        <taxon>Brassicogethes</taxon>
    </lineage>
</organism>
<feature type="compositionally biased region" description="Basic and acidic residues" evidence="7">
    <location>
        <begin position="551"/>
        <end position="567"/>
    </location>
</feature>
<dbReference type="OrthoDB" id="3945418at2759"/>
<sequence>MEENTKPPKNEAVKEVLRQRKKQSKQVLKEKRARLMVKNLPFKATEENLKEHFEKYGEIKSVKLLRKPDGKLVGCGFVQFAFVQKAAKAKHYTNHQPFLGRNILVDFALSKDKFKKQKLKKEKEVKTEIKQEDVEIKEAEEIKEKIDIDEDTKPLDLDSENESNSEDENLDDDDDIKEENDDVEEIKPKVISNDVNEGKTVFIKNVPFAATNEDVKLCMSQYGPIYYALVVMDKITEHSKGTAFVKFRNKEDAEKALQAGTELTLMGNTLDCHPALQRGEVEQKLTDKKEKKSEPKDSRNLYLVKEGVILAGTKAAQGVSASDMAKRLQLEQYKTQMLRNLNMFVSKERIVIHNLPATWDDKKLKILVEKYAGQGAVFREVRTMRDMKNVDAKGVGASKEFGFVTFTKHEHALNVLRALNNNPNIFSPTKRPIVAFSIENRVMVNARQKRMEKSRQKNPKHKDYNPELNKIEDESKKRKFEVEENLQEFSGVPAKPGPQKMRSRYKLSTQAKLHHENLKKEKKKKKFAKKSLSEKKQEFTKQPRQKINQKKGNDRDDFSKLVSDYKNRLTSGPFPTKAKWYE</sequence>
<feature type="compositionally biased region" description="Basic and acidic residues" evidence="7">
    <location>
        <begin position="1"/>
        <end position="18"/>
    </location>
</feature>
<feature type="domain" description="RRM" evidence="8">
    <location>
        <begin position="33"/>
        <end position="110"/>
    </location>
</feature>
<keyword evidence="3 5" id="KW-0694">RNA-binding</keyword>
<feature type="region of interest" description="Disordered" evidence="7">
    <location>
        <begin position="150"/>
        <end position="185"/>
    </location>
</feature>
<name>A0A9P0FK15_BRAAE</name>
<dbReference type="GO" id="GO:0005730">
    <property type="term" value="C:nucleolus"/>
    <property type="evidence" value="ECO:0007669"/>
    <property type="project" value="TreeGrafter"/>
</dbReference>
<feature type="compositionally biased region" description="Basic residues" evidence="7">
    <location>
        <begin position="520"/>
        <end position="529"/>
    </location>
</feature>
<dbReference type="FunFam" id="3.30.70.330:FF:000182">
    <property type="entry name" value="RNA-binding motif protein 28"/>
    <property type="match status" value="1"/>
</dbReference>
<dbReference type="Pfam" id="PF00076">
    <property type="entry name" value="RRM_1"/>
    <property type="match status" value="2"/>
</dbReference>
<evidence type="ECO:0000256" key="5">
    <source>
        <dbReference type="PROSITE-ProRule" id="PRU00176"/>
    </source>
</evidence>
<feature type="region of interest" description="Disordered" evidence="7">
    <location>
        <begin position="509"/>
        <end position="582"/>
    </location>
</feature>